<dbReference type="InterPro" id="IPR020594">
    <property type="entry name" value="Ribosomal_bL9_bac/chp"/>
</dbReference>
<dbReference type="InterPro" id="IPR036935">
    <property type="entry name" value="Ribosomal_bL9_N_sf"/>
</dbReference>
<comment type="function">
    <text evidence="7">Binds to the 23S rRNA.</text>
</comment>
<keyword evidence="11" id="KW-1185">Reference proteome</keyword>
<evidence type="ECO:0000259" key="9">
    <source>
        <dbReference type="PROSITE" id="PS00651"/>
    </source>
</evidence>
<dbReference type="SUPFAM" id="SSF55658">
    <property type="entry name" value="L9 N-domain-like"/>
    <property type="match status" value="1"/>
</dbReference>
<dbReference type="PANTHER" id="PTHR21368">
    <property type="entry name" value="50S RIBOSOMAL PROTEIN L9"/>
    <property type="match status" value="1"/>
</dbReference>
<evidence type="ECO:0000313" key="11">
    <source>
        <dbReference type="Proteomes" id="UP000063965"/>
    </source>
</evidence>
<dbReference type="EMBL" id="CP011126">
    <property type="protein sequence ID" value="AKQ33725.1"/>
    <property type="molecule type" value="Genomic_DNA"/>
</dbReference>
<dbReference type="SUPFAM" id="SSF55653">
    <property type="entry name" value="Ribosomal protein L9 C-domain"/>
    <property type="match status" value="1"/>
</dbReference>
<keyword evidence="3 7" id="KW-0694">RNA-binding</keyword>
<organism evidence="10 11">
    <name type="scientific">Candidatus Coxiella mudrowiae</name>
    <dbReference type="NCBI Taxonomy" id="2054173"/>
    <lineage>
        <taxon>Bacteria</taxon>
        <taxon>Pseudomonadati</taxon>
        <taxon>Pseudomonadota</taxon>
        <taxon>Gammaproteobacteria</taxon>
        <taxon>Legionellales</taxon>
        <taxon>Coxiellaceae</taxon>
        <taxon>Coxiella</taxon>
    </lineage>
</organism>
<evidence type="ECO:0000256" key="2">
    <source>
        <dbReference type="ARBA" id="ARBA00022730"/>
    </source>
</evidence>
<dbReference type="Gene3D" id="3.40.5.10">
    <property type="entry name" value="Ribosomal protein L9, N-terminal domain"/>
    <property type="match status" value="1"/>
</dbReference>
<evidence type="ECO:0000256" key="8">
    <source>
        <dbReference type="SAM" id="Coils"/>
    </source>
</evidence>
<dbReference type="Pfam" id="PF03948">
    <property type="entry name" value="Ribosomal_L9_C"/>
    <property type="match status" value="1"/>
</dbReference>
<dbReference type="NCBIfam" id="TIGR00158">
    <property type="entry name" value="L9"/>
    <property type="match status" value="1"/>
</dbReference>
<dbReference type="HAMAP" id="MF_00503">
    <property type="entry name" value="Ribosomal_bL9"/>
    <property type="match status" value="1"/>
</dbReference>
<proteinExistence type="inferred from homology"/>
<dbReference type="InterPro" id="IPR009027">
    <property type="entry name" value="Ribosomal_bL9/RNase_H1_N"/>
</dbReference>
<dbReference type="Pfam" id="PF01281">
    <property type="entry name" value="Ribosomal_L9_N"/>
    <property type="match status" value="1"/>
</dbReference>
<dbReference type="Proteomes" id="UP000063965">
    <property type="component" value="Chromosome"/>
</dbReference>
<evidence type="ECO:0000313" key="10">
    <source>
        <dbReference type="EMBL" id="AKQ33725.1"/>
    </source>
</evidence>
<gene>
    <name evidence="7 10" type="primary">rplI</name>
    <name evidence="10" type="ORF">CleRT_10460</name>
</gene>
<keyword evidence="4 7" id="KW-0689">Ribosomal protein</keyword>
<sequence>MNMRVILQEKVANLGNIGDQVLVKLGYARNFLLPYGKAVPATAEHISEFEKRRAKLEKLAEEQLEKAKVRAKKLEGKSFHISAKASDEGKLFGSVGSREIAEAISSEGVVVEKREVSLPEGPIRQIGEYEIPVHLHTDVAITVKIKVLSE</sequence>
<dbReference type="InterPro" id="IPR000244">
    <property type="entry name" value="Ribosomal_bL9"/>
</dbReference>
<reference evidence="10 11" key="1">
    <citation type="journal article" date="2015" name="Genome Biol. Evol.">
        <title>Distinctive Genome Reduction Rates Revealed by Genomic Analyses of Two Coxiella-Like Endosymbionts in Ticks.</title>
        <authorList>
            <person name="Gottlieb Y."/>
            <person name="Lalzar I."/>
            <person name="Klasson L."/>
        </authorList>
    </citation>
    <scope>NUCLEOTIDE SEQUENCE [LARGE SCALE GENOMIC DNA]</scope>
    <source>
        <strain evidence="10 11">CRt</strain>
    </source>
</reference>
<dbReference type="PROSITE" id="PS00651">
    <property type="entry name" value="RIBOSOMAL_L9"/>
    <property type="match status" value="1"/>
</dbReference>
<evidence type="ECO:0000256" key="1">
    <source>
        <dbReference type="ARBA" id="ARBA00010605"/>
    </source>
</evidence>
<evidence type="ECO:0000256" key="6">
    <source>
        <dbReference type="ARBA" id="ARBA00035292"/>
    </source>
</evidence>
<evidence type="ECO:0000256" key="5">
    <source>
        <dbReference type="ARBA" id="ARBA00023274"/>
    </source>
</evidence>
<keyword evidence="2 7" id="KW-0699">rRNA-binding</keyword>
<name>A0ABN4HPU4_9COXI</name>
<accession>A0ABN4HPU4</accession>
<feature type="domain" description="Ribosomal protein L9" evidence="9">
    <location>
        <begin position="15"/>
        <end position="42"/>
    </location>
</feature>
<feature type="coiled-coil region" evidence="8">
    <location>
        <begin position="46"/>
        <end position="77"/>
    </location>
</feature>
<evidence type="ECO:0000256" key="7">
    <source>
        <dbReference type="HAMAP-Rule" id="MF_00503"/>
    </source>
</evidence>
<keyword evidence="8" id="KW-0175">Coiled coil</keyword>
<comment type="similarity">
    <text evidence="1 7">Belongs to the bacterial ribosomal protein bL9 family.</text>
</comment>
<evidence type="ECO:0000256" key="3">
    <source>
        <dbReference type="ARBA" id="ARBA00022884"/>
    </source>
</evidence>
<dbReference type="GO" id="GO:0005840">
    <property type="term" value="C:ribosome"/>
    <property type="evidence" value="ECO:0007669"/>
    <property type="project" value="UniProtKB-KW"/>
</dbReference>
<dbReference type="Gene3D" id="3.10.430.100">
    <property type="entry name" value="Ribosomal protein L9, C-terminal domain"/>
    <property type="match status" value="1"/>
</dbReference>
<evidence type="ECO:0000256" key="4">
    <source>
        <dbReference type="ARBA" id="ARBA00022980"/>
    </source>
</evidence>
<dbReference type="InterPro" id="IPR020070">
    <property type="entry name" value="Ribosomal_bL9_N"/>
</dbReference>
<keyword evidence="5 7" id="KW-0687">Ribonucleoprotein</keyword>
<protein>
    <recommendedName>
        <fullName evidence="6 7">Large ribosomal subunit protein bL9</fullName>
    </recommendedName>
</protein>
<dbReference type="InterPro" id="IPR020069">
    <property type="entry name" value="Ribosomal_bL9_C"/>
</dbReference>
<dbReference type="InterPro" id="IPR036791">
    <property type="entry name" value="Ribosomal_bL9_C_sf"/>
</dbReference>